<dbReference type="InterPro" id="IPR015300">
    <property type="entry name" value="DNA-bd_pseudobarrel_sf"/>
</dbReference>
<name>A0ABM1LJ76_PRUMU</name>
<dbReference type="SUPFAM" id="SSF101936">
    <property type="entry name" value="DNA-binding pseudobarrel domain"/>
    <property type="match status" value="1"/>
</dbReference>
<keyword evidence="3" id="KW-0238">DNA-binding</keyword>
<organism evidence="6 7">
    <name type="scientific">Prunus mume</name>
    <name type="common">Japanese apricot</name>
    <name type="synonym">Armeniaca mume</name>
    <dbReference type="NCBI Taxonomy" id="102107"/>
    <lineage>
        <taxon>Eukaryota</taxon>
        <taxon>Viridiplantae</taxon>
        <taxon>Streptophyta</taxon>
        <taxon>Embryophyta</taxon>
        <taxon>Tracheophyta</taxon>
        <taxon>Spermatophyta</taxon>
        <taxon>Magnoliopsida</taxon>
        <taxon>eudicotyledons</taxon>
        <taxon>Gunneridae</taxon>
        <taxon>Pentapetalae</taxon>
        <taxon>rosids</taxon>
        <taxon>fabids</taxon>
        <taxon>Rosales</taxon>
        <taxon>Rosaceae</taxon>
        <taxon>Amygdaloideae</taxon>
        <taxon>Amygdaleae</taxon>
        <taxon>Prunus</taxon>
    </lineage>
</organism>
<dbReference type="RefSeq" id="XP_016647453.1">
    <property type="nucleotide sequence ID" value="XM_016791967.1"/>
</dbReference>
<evidence type="ECO:0000256" key="5">
    <source>
        <dbReference type="ARBA" id="ARBA00023242"/>
    </source>
</evidence>
<comment type="subcellular location">
    <subcellularLocation>
        <location evidence="1">Nucleus</location>
    </subcellularLocation>
</comment>
<dbReference type="GeneID" id="103320324"/>
<gene>
    <name evidence="7" type="primary">LOC103320324</name>
</gene>
<keyword evidence="6" id="KW-1185">Reference proteome</keyword>
<evidence type="ECO:0000256" key="1">
    <source>
        <dbReference type="ARBA" id="ARBA00004123"/>
    </source>
</evidence>
<dbReference type="Proteomes" id="UP000694861">
    <property type="component" value="Linkage group LG2"/>
</dbReference>
<keyword evidence="4" id="KW-0804">Transcription</keyword>
<reference evidence="6" key="1">
    <citation type="journal article" date="2012" name="Nat. Commun.">
        <title>The genome of Prunus mume.</title>
        <authorList>
            <person name="Zhang Q."/>
            <person name="Chen W."/>
            <person name="Sun L."/>
            <person name="Zhao F."/>
            <person name="Huang B."/>
            <person name="Yang W."/>
            <person name="Tao Y."/>
            <person name="Wang J."/>
            <person name="Yuan Z."/>
            <person name="Fan G."/>
            <person name="Xing Z."/>
            <person name="Han C."/>
            <person name="Pan H."/>
            <person name="Zhong X."/>
            <person name="Shi W."/>
            <person name="Liang X."/>
            <person name="Du D."/>
            <person name="Sun F."/>
            <person name="Xu Z."/>
            <person name="Hao R."/>
            <person name="Lv T."/>
            <person name="Lv Y."/>
            <person name="Zheng Z."/>
            <person name="Sun M."/>
            <person name="Luo L."/>
            <person name="Cai M."/>
            <person name="Gao Y."/>
            <person name="Wang J."/>
            <person name="Yin Y."/>
            <person name="Xu X."/>
            <person name="Cheng T."/>
            <person name="Wang J."/>
        </authorList>
    </citation>
    <scope>NUCLEOTIDE SEQUENCE [LARGE SCALE GENOMIC DNA]</scope>
</reference>
<accession>A0ABM1LJ76</accession>
<evidence type="ECO:0000256" key="2">
    <source>
        <dbReference type="ARBA" id="ARBA00023015"/>
    </source>
</evidence>
<evidence type="ECO:0000313" key="6">
    <source>
        <dbReference type="Proteomes" id="UP000694861"/>
    </source>
</evidence>
<dbReference type="Gene3D" id="2.40.330.10">
    <property type="entry name" value="DNA-binding pseudobarrel domain"/>
    <property type="match status" value="1"/>
</dbReference>
<protein>
    <submittedName>
        <fullName evidence="7">B3 domain-containing protein At3g19184-like</fullName>
    </submittedName>
</protein>
<keyword evidence="2" id="KW-0805">Transcription regulation</keyword>
<proteinExistence type="predicted"/>
<evidence type="ECO:0000313" key="7">
    <source>
        <dbReference type="RefSeq" id="XP_016647453.1"/>
    </source>
</evidence>
<sequence length="190" mass="21773">MVMAKPKLLYEESRQQSLEENRKKMAALNLPQLAQLAHPAPVGLARPRTFEKHLVQVRRSTCVSNHSSPVYKEVFDERVRMPRRSYRSSWQKGLWNRTNASASDEARAAALHEAQELVSGLGSDNPTIVKTIIPSYISGGFFLCLKRQFCMENLSKGDEVMTLVDLDSLLDGKNLHLLMIWWKGMHWFFN</sequence>
<keyword evidence="5" id="KW-0539">Nucleus</keyword>
<evidence type="ECO:0000256" key="4">
    <source>
        <dbReference type="ARBA" id="ARBA00023163"/>
    </source>
</evidence>
<reference evidence="7" key="2">
    <citation type="submission" date="2025-08" db="UniProtKB">
        <authorList>
            <consortium name="RefSeq"/>
        </authorList>
    </citation>
    <scope>IDENTIFICATION</scope>
</reference>
<evidence type="ECO:0000256" key="3">
    <source>
        <dbReference type="ARBA" id="ARBA00023125"/>
    </source>
</evidence>